<dbReference type="GO" id="GO:0005509">
    <property type="term" value="F:calcium ion binding"/>
    <property type="evidence" value="ECO:0007669"/>
    <property type="project" value="InterPro"/>
</dbReference>
<feature type="compositionally biased region" description="Low complexity" evidence="2">
    <location>
        <begin position="124"/>
        <end position="143"/>
    </location>
</feature>
<dbReference type="Gene3D" id="1.10.238.10">
    <property type="entry name" value="EF-hand"/>
    <property type="match status" value="1"/>
</dbReference>
<reference evidence="4 5" key="2">
    <citation type="submission" date="2018-11" db="EMBL/GenBank/DDBJ databases">
        <authorList>
            <consortium name="Pathogen Informatics"/>
        </authorList>
    </citation>
    <scope>NUCLEOTIDE SEQUENCE [LARGE SCALE GENOMIC DNA]</scope>
</reference>
<evidence type="ECO:0000313" key="4">
    <source>
        <dbReference type="EMBL" id="VDM26049.1"/>
    </source>
</evidence>
<feature type="compositionally biased region" description="Low complexity" evidence="2">
    <location>
        <begin position="103"/>
        <end position="115"/>
    </location>
</feature>
<dbReference type="SUPFAM" id="SSF47473">
    <property type="entry name" value="EF-hand"/>
    <property type="match status" value="1"/>
</dbReference>
<proteinExistence type="predicted"/>
<dbReference type="Proteomes" id="UP000274429">
    <property type="component" value="Unassembled WGS sequence"/>
</dbReference>
<reference evidence="6" key="1">
    <citation type="submission" date="2017-02" db="UniProtKB">
        <authorList>
            <consortium name="WormBaseParasite"/>
        </authorList>
    </citation>
    <scope>IDENTIFICATION</scope>
</reference>
<name>A0A0R3WW77_HYDTA</name>
<feature type="region of interest" description="Disordered" evidence="2">
    <location>
        <begin position="98"/>
        <end position="158"/>
    </location>
</feature>
<protein>
    <submittedName>
        <fullName evidence="6">EF-hand domain-containing protein</fullName>
    </submittedName>
</protein>
<sequence length="158" mass="17757">MEVEDVLDQIEKVDTDSNGYVTRAELEKYFKSTNQDLAIVDNWFRWFDLENKGVIEAEDVCTTLGVPMREPYAQRVKANRERKKKTTVVSDLRSKRLIDKISDSSGHSMMSGSKSNGVKEPMSRRQGSTTSSSSSGVKVGRVTNVSRDESVDNRKSLS</sequence>
<feature type="domain" description="EF-hand" evidence="3">
    <location>
        <begin position="1"/>
        <end position="36"/>
    </location>
</feature>
<evidence type="ECO:0000259" key="3">
    <source>
        <dbReference type="PROSITE" id="PS50222"/>
    </source>
</evidence>
<dbReference type="AlphaFoldDB" id="A0A0R3WW77"/>
<dbReference type="OrthoDB" id="6237826at2759"/>
<dbReference type="PROSITE" id="PS50222">
    <property type="entry name" value="EF_HAND_2"/>
    <property type="match status" value="1"/>
</dbReference>
<dbReference type="STRING" id="6205.A0A0R3WW77"/>
<evidence type="ECO:0000256" key="2">
    <source>
        <dbReference type="SAM" id="MobiDB-lite"/>
    </source>
</evidence>
<organism evidence="6">
    <name type="scientific">Hydatigena taeniaeformis</name>
    <name type="common">Feline tapeworm</name>
    <name type="synonym">Taenia taeniaeformis</name>
    <dbReference type="NCBI Taxonomy" id="6205"/>
    <lineage>
        <taxon>Eukaryota</taxon>
        <taxon>Metazoa</taxon>
        <taxon>Spiralia</taxon>
        <taxon>Lophotrochozoa</taxon>
        <taxon>Platyhelminthes</taxon>
        <taxon>Cestoda</taxon>
        <taxon>Eucestoda</taxon>
        <taxon>Cyclophyllidea</taxon>
        <taxon>Taeniidae</taxon>
        <taxon>Hydatigera</taxon>
    </lineage>
</organism>
<feature type="compositionally biased region" description="Basic and acidic residues" evidence="2">
    <location>
        <begin position="146"/>
        <end position="158"/>
    </location>
</feature>
<evidence type="ECO:0000313" key="5">
    <source>
        <dbReference type="Proteomes" id="UP000274429"/>
    </source>
</evidence>
<dbReference type="WBParaSite" id="TTAC_0000501701-mRNA-1">
    <property type="protein sequence ID" value="TTAC_0000501701-mRNA-1"/>
    <property type="gene ID" value="TTAC_0000501701"/>
</dbReference>
<keyword evidence="1" id="KW-0106">Calcium</keyword>
<dbReference type="PROSITE" id="PS00018">
    <property type="entry name" value="EF_HAND_1"/>
    <property type="match status" value="1"/>
</dbReference>
<accession>A0A0R3WW77</accession>
<dbReference type="InterPro" id="IPR018247">
    <property type="entry name" value="EF_Hand_1_Ca_BS"/>
</dbReference>
<evidence type="ECO:0000313" key="6">
    <source>
        <dbReference type="WBParaSite" id="TTAC_0000501701-mRNA-1"/>
    </source>
</evidence>
<gene>
    <name evidence="4" type="ORF">TTAC_LOCUS5002</name>
</gene>
<dbReference type="InterPro" id="IPR002048">
    <property type="entry name" value="EF_hand_dom"/>
</dbReference>
<dbReference type="EMBL" id="UYWX01005931">
    <property type="protein sequence ID" value="VDM26049.1"/>
    <property type="molecule type" value="Genomic_DNA"/>
</dbReference>
<dbReference type="InterPro" id="IPR011992">
    <property type="entry name" value="EF-hand-dom_pair"/>
</dbReference>
<keyword evidence="5" id="KW-1185">Reference proteome</keyword>
<evidence type="ECO:0000256" key="1">
    <source>
        <dbReference type="ARBA" id="ARBA00022837"/>
    </source>
</evidence>